<dbReference type="Proteomes" id="UP001595453">
    <property type="component" value="Unassembled WGS sequence"/>
</dbReference>
<accession>A0ABV7CKL1</accession>
<proteinExistence type="predicted"/>
<name>A0ABV7CKL1_9GAMM</name>
<dbReference type="RefSeq" id="WP_377124361.1">
    <property type="nucleotide sequence ID" value="NZ_JBHRSD010000017.1"/>
</dbReference>
<organism evidence="1 2">
    <name type="scientific">Pseudoalteromonas fenneropenaei</name>
    <dbReference type="NCBI Taxonomy" id="1737459"/>
    <lineage>
        <taxon>Bacteria</taxon>
        <taxon>Pseudomonadati</taxon>
        <taxon>Pseudomonadota</taxon>
        <taxon>Gammaproteobacteria</taxon>
        <taxon>Alteromonadales</taxon>
        <taxon>Pseudoalteromonadaceae</taxon>
        <taxon>Pseudoalteromonas</taxon>
    </lineage>
</organism>
<evidence type="ECO:0000313" key="2">
    <source>
        <dbReference type="Proteomes" id="UP001595453"/>
    </source>
</evidence>
<protein>
    <submittedName>
        <fullName evidence="1">Uncharacterized protein</fullName>
    </submittedName>
</protein>
<evidence type="ECO:0000313" key="1">
    <source>
        <dbReference type="EMBL" id="MFC3033167.1"/>
    </source>
</evidence>
<sequence>MFKFFQSQPLISEEEQDWLIDVFVWAAEYLDGDYFLAHTQLVTPTAQHFPDRVSSIEDMATSVFRHVVNYAGMSHWPLQLVAPNRFSAQAFPALQFAGGLRGKNSQLMTMQPQPVYISFNPQQINQPEDLVASFAVALAHVLVAQVRRQGGPLTPGGEEQLAAACDAIAIYLGFGIMLSNTAYRFKGGCGSCYNPYANRQAALSEAQSIFMHALVSHFKPDQKHHSHLKGHVRSQLKQAQKQLVKHLKTTPQPVLLAMESSHGRLS</sequence>
<comment type="caution">
    <text evidence="1">The sequence shown here is derived from an EMBL/GenBank/DDBJ whole genome shotgun (WGS) entry which is preliminary data.</text>
</comment>
<reference evidence="2" key="1">
    <citation type="journal article" date="2019" name="Int. J. Syst. Evol. Microbiol.">
        <title>The Global Catalogue of Microorganisms (GCM) 10K type strain sequencing project: providing services to taxonomists for standard genome sequencing and annotation.</title>
        <authorList>
            <consortium name="The Broad Institute Genomics Platform"/>
            <consortium name="The Broad Institute Genome Sequencing Center for Infectious Disease"/>
            <person name="Wu L."/>
            <person name="Ma J."/>
        </authorList>
    </citation>
    <scope>NUCLEOTIDE SEQUENCE [LARGE SCALE GENOMIC DNA]</scope>
    <source>
        <strain evidence="2">KCTC 42730</strain>
    </source>
</reference>
<gene>
    <name evidence="1" type="ORF">ACFOEE_11610</name>
</gene>
<keyword evidence="2" id="KW-1185">Reference proteome</keyword>
<dbReference type="EMBL" id="JBHRSD010000017">
    <property type="protein sequence ID" value="MFC3033167.1"/>
    <property type="molecule type" value="Genomic_DNA"/>
</dbReference>